<dbReference type="Pfam" id="PF00080">
    <property type="entry name" value="Sod_Cu"/>
    <property type="match status" value="1"/>
</dbReference>
<dbReference type="SUPFAM" id="SSF49329">
    <property type="entry name" value="Cu,Zn superoxide dismutase-like"/>
    <property type="match status" value="1"/>
</dbReference>
<feature type="region of interest" description="Disordered" evidence="4">
    <location>
        <begin position="37"/>
        <end position="84"/>
    </location>
</feature>
<feature type="compositionally biased region" description="Basic and acidic residues" evidence="4">
    <location>
        <begin position="264"/>
        <end position="274"/>
    </location>
</feature>
<dbReference type="PANTHER" id="PTHR10003">
    <property type="entry name" value="SUPEROXIDE DISMUTASE CU-ZN -RELATED"/>
    <property type="match status" value="1"/>
</dbReference>
<name>A0ABP9FQA2_9MICC</name>
<dbReference type="Proteomes" id="UP001500368">
    <property type="component" value="Unassembled WGS sequence"/>
</dbReference>
<feature type="compositionally biased region" description="Polar residues" evidence="4">
    <location>
        <begin position="1"/>
        <end position="20"/>
    </location>
</feature>
<evidence type="ECO:0000313" key="6">
    <source>
        <dbReference type="EMBL" id="GAA4910875.1"/>
    </source>
</evidence>
<dbReference type="InterPro" id="IPR001424">
    <property type="entry name" value="SOD_Cu_Zn_dom"/>
</dbReference>
<evidence type="ECO:0000313" key="7">
    <source>
        <dbReference type="Proteomes" id="UP001500368"/>
    </source>
</evidence>
<evidence type="ECO:0000256" key="1">
    <source>
        <dbReference type="ARBA" id="ARBA00010457"/>
    </source>
</evidence>
<keyword evidence="3" id="KW-0479">Metal-binding</keyword>
<sequence length="285" mass="29309">MGIMSSSDLRTNTRSVTPGRSRSLLAGTAALALLLSACGGGGNDDGAPGTQGDEEATATETGAPGRTDDQQDPDAGAPAGDGEQFATADLADPVGNSVGTVTFSEVDAGVRVEAHVQDMTAGFRGFTIHETGLCEPQSANDWGYIGDFYSAGAHLPGAPAQEQGVVEGEDELESPTDWHTPEGDVPGYGGADTEGEQSIDHPDHAGDLPNLLINADRTGYLAVVTDRLSPELLLQEEGTAVIVHSAADHHGNVPARYAPYGPDQESRITGDSGDRAACGVVEESR</sequence>
<keyword evidence="7" id="KW-1185">Reference proteome</keyword>
<keyword evidence="3" id="KW-0186">Copper</keyword>
<gene>
    <name evidence="6" type="ORF">GCM10025790_01290</name>
</gene>
<dbReference type="EMBL" id="BAABLW010000001">
    <property type="protein sequence ID" value="GAA4910875.1"/>
    <property type="molecule type" value="Genomic_DNA"/>
</dbReference>
<dbReference type="InterPro" id="IPR024134">
    <property type="entry name" value="SOD_Cu/Zn_/chaperone"/>
</dbReference>
<comment type="caution">
    <text evidence="6">The sequence shown here is derived from an EMBL/GenBank/DDBJ whole genome shotgun (WGS) entry which is preliminary data.</text>
</comment>
<evidence type="ECO:0000259" key="5">
    <source>
        <dbReference type="Pfam" id="PF00080"/>
    </source>
</evidence>
<comment type="catalytic activity">
    <reaction evidence="3">
        <text>2 superoxide + 2 H(+) = H2O2 + O2</text>
        <dbReference type="Rhea" id="RHEA:20696"/>
        <dbReference type="ChEBI" id="CHEBI:15378"/>
        <dbReference type="ChEBI" id="CHEBI:15379"/>
        <dbReference type="ChEBI" id="CHEBI:16240"/>
        <dbReference type="ChEBI" id="CHEBI:18421"/>
        <dbReference type="EC" id="1.15.1.1"/>
    </reaction>
</comment>
<evidence type="ECO:0000256" key="2">
    <source>
        <dbReference type="ARBA" id="ARBA00024900"/>
    </source>
</evidence>
<keyword evidence="3" id="KW-0862">Zinc</keyword>
<proteinExistence type="inferred from homology"/>
<dbReference type="PROSITE" id="PS00332">
    <property type="entry name" value="SOD_CU_ZN_2"/>
    <property type="match status" value="1"/>
</dbReference>
<dbReference type="InterPro" id="IPR018152">
    <property type="entry name" value="SOD_Cu/Zn_BS"/>
</dbReference>
<protein>
    <recommendedName>
        <fullName evidence="3">Superoxide dismutase [Cu-Zn]</fullName>
        <ecNumber evidence="3">1.15.1.1</ecNumber>
    </recommendedName>
</protein>
<accession>A0ABP9FQA2</accession>
<feature type="region of interest" description="Disordered" evidence="4">
    <location>
        <begin position="262"/>
        <end position="285"/>
    </location>
</feature>
<reference evidence="7" key="1">
    <citation type="journal article" date="2019" name="Int. J. Syst. Evol. Microbiol.">
        <title>The Global Catalogue of Microorganisms (GCM) 10K type strain sequencing project: providing services to taxonomists for standard genome sequencing and annotation.</title>
        <authorList>
            <consortium name="The Broad Institute Genomics Platform"/>
            <consortium name="The Broad Institute Genome Sequencing Center for Infectious Disease"/>
            <person name="Wu L."/>
            <person name="Ma J."/>
        </authorList>
    </citation>
    <scope>NUCLEOTIDE SEQUENCE [LARGE SCALE GENOMIC DNA]</scope>
    <source>
        <strain evidence="7">JCM 19129</strain>
    </source>
</reference>
<evidence type="ECO:0000256" key="4">
    <source>
        <dbReference type="SAM" id="MobiDB-lite"/>
    </source>
</evidence>
<feature type="region of interest" description="Disordered" evidence="4">
    <location>
        <begin position="1"/>
        <end position="21"/>
    </location>
</feature>
<feature type="region of interest" description="Disordered" evidence="4">
    <location>
        <begin position="163"/>
        <end position="206"/>
    </location>
</feature>
<evidence type="ECO:0000256" key="3">
    <source>
        <dbReference type="RuleBase" id="RU000393"/>
    </source>
</evidence>
<feature type="compositionally biased region" description="Low complexity" evidence="4">
    <location>
        <begin position="73"/>
        <end position="82"/>
    </location>
</feature>
<dbReference type="EC" id="1.15.1.1" evidence="3"/>
<dbReference type="Gene3D" id="2.60.40.200">
    <property type="entry name" value="Superoxide dismutase, copper/zinc binding domain"/>
    <property type="match status" value="1"/>
</dbReference>
<organism evidence="6 7">
    <name type="scientific">Nesterenkonia rhizosphaerae</name>
    <dbReference type="NCBI Taxonomy" id="1348272"/>
    <lineage>
        <taxon>Bacteria</taxon>
        <taxon>Bacillati</taxon>
        <taxon>Actinomycetota</taxon>
        <taxon>Actinomycetes</taxon>
        <taxon>Micrococcales</taxon>
        <taxon>Micrococcaceae</taxon>
        <taxon>Nesterenkonia</taxon>
    </lineage>
</organism>
<feature type="domain" description="Superoxide dismutase copper/zinc binding" evidence="5">
    <location>
        <begin position="99"/>
        <end position="281"/>
    </location>
</feature>
<comment type="cofactor">
    <cofactor evidence="3">
        <name>Cu cation</name>
        <dbReference type="ChEBI" id="CHEBI:23378"/>
    </cofactor>
    <text evidence="3">Binds 1 copper ion per subunit.</text>
</comment>
<comment type="function">
    <text evidence="2">Destroys radicals which are normally produced within the cells and which are toxic to biological systems. May play a role in favoring mycobacterial survival in phagocytes.</text>
</comment>
<comment type="cofactor">
    <cofactor evidence="3">
        <name>Zn(2+)</name>
        <dbReference type="ChEBI" id="CHEBI:29105"/>
    </cofactor>
    <text evidence="3">Binds 1 zinc ion per subunit.</text>
</comment>
<comment type="similarity">
    <text evidence="1 3">Belongs to the Cu-Zn superoxide dismutase family.</text>
</comment>
<keyword evidence="3" id="KW-0560">Oxidoreductase</keyword>
<dbReference type="InterPro" id="IPR036423">
    <property type="entry name" value="SOD-like_Cu/Zn_dom_sf"/>
</dbReference>